<comment type="caution">
    <text evidence="2">The sequence shown here is derived from an EMBL/GenBank/DDBJ whole genome shotgun (WGS) entry which is preliminary data.</text>
</comment>
<proteinExistence type="predicted"/>
<protein>
    <submittedName>
        <fullName evidence="2">Uncharacterized protein</fullName>
    </submittedName>
</protein>
<feature type="compositionally biased region" description="Low complexity" evidence="1">
    <location>
        <begin position="11"/>
        <end position="22"/>
    </location>
</feature>
<organism evidence="2 3">
    <name type="scientific">Edaphochlamys debaryana</name>
    <dbReference type="NCBI Taxonomy" id="47281"/>
    <lineage>
        <taxon>Eukaryota</taxon>
        <taxon>Viridiplantae</taxon>
        <taxon>Chlorophyta</taxon>
        <taxon>core chlorophytes</taxon>
        <taxon>Chlorophyceae</taxon>
        <taxon>CS clade</taxon>
        <taxon>Chlamydomonadales</taxon>
        <taxon>Chlamydomonadales incertae sedis</taxon>
        <taxon>Edaphochlamys</taxon>
    </lineage>
</organism>
<gene>
    <name evidence="2" type="ORF">HYH03_008951</name>
</gene>
<feature type="compositionally biased region" description="Pro residues" evidence="1">
    <location>
        <begin position="1"/>
        <end position="10"/>
    </location>
</feature>
<sequence length="69" mass="6579">MGAAAPPPVPAATATTTATAAPAPAPLVAAPQAADSAMPPLRPAAALAVRGNAAVDAARATRHPGRQVH</sequence>
<dbReference type="EMBL" id="JAEHOE010000042">
    <property type="protein sequence ID" value="KAG2492791.1"/>
    <property type="molecule type" value="Genomic_DNA"/>
</dbReference>
<dbReference type="Proteomes" id="UP000612055">
    <property type="component" value="Unassembled WGS sequence"/>
</dbReference>
<evidence type="ECO:0000313" key="2">
    <source>
        <dbReference type="EMBL" id="KAG2492791.1"/>
    </source>
</evidence>
<accession>A0A836BXI8</accession>
<dbReference type="AlphaFoldDB" id="A0A836BXI8"/>
<name>A0A836BXI8_9CHLO</name>
<reference evidence="2" key="1">
    <citation type="journal article" date="2020" name="bioRxiv">
        <title>Comparative genomics of Chlamydomonas.</title>
        <authorList>
            <person name="Craig R.J."/>
            <person name="Hasan A.R."/>
            <person name="Ness R.W."/>
            <person name="Keightley P.D."/>
        </authorList>
    </citation>
    <scope>NUCLEOTIDE SEQUENCE</scope>
    <source>
        <strain evidence="2">CCAP 11/70</strain>
    </source>
</reference>
<evidence type="ECO:0000313" key="3">
    <source>
        <dbReference type="Proteomes" id="UP000612055"/>
    </source>
</evidence>
<evidence type="ECO:0000256" key="1">
    <source>
        <dbReference type="SAM" id="MobiDB-lite"/>
    </source>
</evidence>
<keyword evidence="3" id="KW-1185">Reference proteome</keyword>
<feature type="region of interest" description="Disordered" evidence="1">
    <location>
        <begin position="1"/>
        <end position="22"/>
    </location>
</feature>